<dbReference type="KEGG" id="ssck:SPSK_02081"/>
<organism evidence="1 2">
    <name type="scientific">Sporothrix schenckii 1099-18</name>
    <dbReference type="NCBI Taxonomy" id="1397361"/>
    <lineage>
        <taxon>Eukaryota</taxon>
        <taxon>Fungi</taxon>
        <taxon>Dikarya</taxon>
        <taxon>Ascomycota</taxon>
        <taxon>Pezizomycotina</taxon>
        <taxon>Sordariomycetes</taxon>
        <taxon>Sordariomycetidae</taxon>
        <taxon>Ophiostomatales</taxon>
        <taxon>Ophiostomataceae</taxon>
        <taxon>Sporothrix</taxon>
    </lineage>
</organism>
<gene>
    <name evidence="1" type="ORF">SPSK_02081</name>
</gene>
<protein>
    <submittedName>
        <fullName evidence="1">Uncharacterized protein</fullName>
    </submittedName>
</protein>
<accession>A0A0F2MBN1</accession>
<dbReference type="AlphaFoldDB" id="A0A0F2MBN1"/>
<evidence type="ECO:0000313" key="2">
    <source>
        <dbReference type="Proteomes" id="UP000033710"/>
    </source>
</evidence>
<dbReference type="RefSeq" id="XP_016589718.1">
    <property type="nucleotide sequence ID" value="XM_016728975.1"/>
</dbReference>
<dbReference type="EMBL" id="AXCR01000005">
    <property type="protein sequence ID" value="KJR87042.1"/>
    <property type="molecule type" value="Genomic_DNA"/>
</dbReference>
<evidence type="ECO:0000313" key="1">
    <source>
        <dbReference type="EMBL" id="KJR87042.1"/>
    </source>
</evidence>
<proteinExistence type="predicted"/>
<dbReference type="VEuPathDB" id="FungiDB:SPSK_02081"/>
<reference evidence="1 2" key="1">
    <citation type="journal article" date="2014" name="BMC Genomics">
        <title>Comparative genomics of the major fungal agents of human and animal Sporotrichosis: Sporothrix schenckii and Sporothrix brasiliensis.</title>
        <authorList>
            <person name="Teixeira M.M."/>
            <person name="de Almeida L.G."/>
            <person name="Kubitschek-Barreira P."/>
            <person name="Alves F.L."/>
            <person name="Kioshima E.S."/>
            <person name="Abadio A.K."/>
            <person name="Fernandes L."/>
            <person name="Derengowski L.S."/>
            <person name="Ferreira K.S."/>
            <person name="Souza R.C."/>
            <person name="Ruiz J.C."/>
            <person name="de Andrade N.C."/>
            <person name="Paes H.C."/>
            <person name="Nicola A.M."/>
            <person name="Albuquerque P."/>
            <person name="Gerber A.L."/>
            <person name="Martins V.P."/>
            <person name="Peconick L.D."/>
            <person name="Neto A.V."/>
            <person name="Chaucanez C.B."/>
            <person name="Silva P.A."/>
            <person name="Cunha O.L."/>
            <person name="de Oliveira F.F."/>
            <person name="dos Santos T.C."/>
            <person name="Barros A.L."/>
            <person name="Soares M.A."/>
            <person name="de Oliveira L.M."/>
            <person name="Marini M.M."/>
            <person name="Villalobos-Duno H."/>
            <person name="Cunha M.M."/>
            <person name="de Hoog S."/>
            <person name="da Silveira J.F."/>
            <person name="Henrissat B."/>
            <person name="Nino-Vega G.A."/>
            <person name="Cisalpino P.S."/>
            <person name="Mora-Montes H.M."/>
            <person name="Almeida S.R."/>
            <person name="Stajich J.E."/>
            <person name="Lopes-Bezerra L.M."/>
            <person name="Vasconcelos A.T."/>
            <person name="Felipe M.S."/>
        </authorList>
    </citation>
    <scope>NUCLEOTIDE SEQUENCE [LARGE SCALE GENOMIC DNA]</scope>
    <source>
        <strain evidence="1 2">1099-18</strain>
    </source>
</reference>
<name>A0A0F2MBN1_SPOSC</name>
<dbReference type="GeneID" id="27664252"/>
<sequence length="84" mass="9527">MYRIGSIGGEDVLICFEHLCQARHDDSSSARTTNDRAAVVFVQPHRVGFGEVKESFAVDQRQFCRYPCATDVSFSFIFRYTGLL</sequence>
<dbReference type="Proteomes" id="UP000033710">
    <property type="component" value="Unassembled WGS sequence"/>
</dbReference>
<reference evidence="1 2" key="2">
    <citation type="journal article" date="2015" name="Eukaryot. Cell">
        <title>Asexual propagation of a virulent clone complex in a human and feline outbreak of sporotrichosis.</title>
        <authorList>
            <person name="Teixeira Mde M."/>
            <person name="Rodrigues A.M."/>
            <person name="Tsui C.K."/>
            <person name="de Almeida L.G."/>
            <person name="Van Diepeningen A.D."/>
            <person name="van den Ende B.G."/>
            <person name="Fernandes G.F."/>
            <person name="Kano R."/>
            <person name="Hamelin R.C."/>
            <person name="Lopes-Bezerra L.M."/>
            <person name="Vasconcelos A.T."/>
            <person name="de Hoog S."/>
            <person name="de Camargo Z.P."/>
            <person name="Felipe M.S."/>
        </authorList>
    </citation>
    <scope>NUCLEOTIDE SEQUENCE [LARGE SCALE GENOMIC DNA]</scope>
    <source>
        <strain evidence="1 2">1099-18</strain>
    </source>
</reference>
<comment type="caution">
    <text evidence="1">The sequence shown here is derived from an EMBL/GenBank/DDBJ whole genome shotgun (WGS) entry which is preliminary data.</text>
</comment>